<dbReference type="Pfam" id="PF00497">
    <property type="entry name" value="SBP_bac_3"/>
    <property type="match status" value="1"/>
</dbReference>
<evidence type="ECO:0000256" key="7">
    <source>
        <dbReference type="SAM" id="SignalP"/>
    </source>
</evidence>
<dbReference type="EMBL" id="CP013067">
    <property type="protein sequence ID" value="ALP40083.1"/>
    <property type="molecule type" value="Genomic_DNA"/>
</dbReference>
<dbReference type="InterPro" id="IPR018313">
    <property type="entry name" value="SBP_3_CS"/>
</dbReference>
<evidence type="ECO:0000256" key="4">
    <source>
        <dbReference type="ARBA" id="ARBA00022729"/>
    </source>
</evidence>
<protein>
    <submittedName>
        <fullName evidence="10">Arginine and ornithine binding protein</fullName>
    </submittedName>
</protein>
<reference evidence="10 11" key="2">
    <citation type="journal article" date="2016" name="Genome Announc.">
        <title>Complete Genome Sequence of the Highly Virulent Aeromonas schubertii Strain WL1483, Isolated from Diseased Snakehead Fish (Channa argus) in China.</title>
        <authorList>
            <person name="Liu L."/>
            <person name="Li N."/>
            <person name="Zhang D."/>
            <person name="Fu X."/>
            <person name="Shi C."/>
            <person name="Lin Q."/>
            <person name="Hao G."/>
        </authorList>
    </citation>
    <scope>NUCLEOTIDE SEQUENCE [LARGE SCALE GENOMIC DNA]</scope>
    <source>
        <strain evidence="10 11">WL1483</strain>
    </source>
</reference>
<evidence type="ECO:0000256" key="1">
    <source>
        <dbReference type="ARBA" id="ARBA00004418"/>
    </source>
</evidence>
<dbReference type="SMART" id="SM00062">
    <property type="entry name" value="PBPb"/>
    <property type="match status" value="1"/>
</dbReference>
<dbReference type="KEGG" id="asr:WL1483_664"/>
<accession>A0A0S2SEH3</accession>
<feature type="domain" description="Ionotropic glutamate receptor C-terminal" evidence="9">
    <location>
        <begin position="28"/>
        <end position="254"/>
    </location>
</feature>
<evidence type="ECO:0000313" key="11">
    <source>
        <dbReference type="Proteomes" id="UP000058114"/>
    </source>
</evidence>
<evidence type="ECO:0000259" key="9">
    <source>
        <dbReference type="SMART" id="SM00079"/>
    </source>
</evidence>
<dbReference type="Gene3D" id="3.40.190.10">
    <property type="entry name" value="Periplasmic binding protein-like II"/>
    <property type="match status" value="2"/>
</dbReference>
<keyword evidence="4 7" id="KW-0732">Signal</keyword>
<evidence type="ECO:0000313" key="10">
    <source>
        <dbReference type="EMBL" id="ALP40083.1"/>
    </source>
</evidence>
<evidence type="ECO:0000256" key="6">
    <source>
        <dbReference type="RuleBase" id="RU003744"/>
    </source>
</evidence>
<dbReference type="PANTHER" id="PTHR35936">
    <property type="entry name" value="MEMBRANE-BOUND LYTIC MUREIN TRANSGLYCOSYLASE F"/>
    <property type="match status" value="1"/>
</dbReference>
<dbReference type="PATRIC" id="fig|652.5.peg.1489"/>
<proteinExistence type="inferred from homology"/>
<dbReference type="GO" id="GO:0030288">
    <property type="term" value="C:outer membrane-bounded periplasmic space"/>
    <property type="evidence" value="ECO:0007669"/>
    <property type="project" value="InterPro"/>
</dbReference>
<feature type="chain" id="PRO_5006604297" evidence="7">
    <location>
        <begin position="24"/>
        <end position="259"/>
    </location>
</feature>
<dbReference type="InterPro" id="IPR001320">
    <property type="entry name" value="Iontro_rcpt_C"/>
</dbReference>
<dbReference type="InterPro" id="IPR001638">
    <property type="entry name" value="Solute-binding_3/MltF_N"/>
</dbReference>
<dbReference type="GO" id="GO:0015276">
    <property type="term" value="F:ligand-gated monoatomic ion channel activity"/>
    <property type="evidence" value="ECO:0007669"/>
    <property type="project" value="InterPro"/>
</dbReference>
<dbReference type="PROSITE" id="PS01039">
    <property type="entry name" value="SBP_BACTERIAL_3"/>
    <property type="match status" value="1"/>
</dbReference>
<feature type="signal peptide" evidence="7">
    <location>
        <begin position="1"/>
        <end position="23"/>
    </location>
</feature>
<dbReference type="Proteomes" id="UP000058114">
    <property type="component" value="Chromosome"/>
</dbReference>
<reference evidence="11" key="1">
    <citation type="submission" date="2015-10" db="EMBL/GenBank/DDBJ databases">
        <title>Complete Genome Sequence of Aeromonas schubertii strain WL1483.</title>
        <authorList>
            <person name="Liu L."/>
        </authorList>
    </citation>
    <scope>NUCLEOTIDE SEQUENCE [LARGE SCALE GENOMIC DNA]</scope>
    <source>
        <strain evidence="11">WL1483</strain>
    </source>
</reference>
<dbReference type="CDD" id="cd13703">
    <property type="entry name" value="PBP2_HisJ_LAO"/>
    <property type="match status" value="1"/>
</dbReference>
<evidence type="ECO:0000256" key="3">
    <source>
        <dbReference type="ARBA" id="ARBA00022448"/>
    </source>
</evidence>
<feature type="domain" description="Solute-binding protein family 3/N-terminal" evidence="8">
    <location>
        <begin position="28"/>
        <end position="255"/>
    </location>
</feature>
<name>A0A0S2SEH3_9GAMM</name>
<evidence type="ECO:0000259" key="8">
    <source>
        <dbReference type="SMART" id="SM00062"/>
    </source>
</evidence>
<dbReference type="SMART" id="SM00079">
    <property type="entry name" value="PBPe"/>
    <property type="match status" value="1"/>
</dbReference>
<organism evidence="10 11">
    <name type="scientific">Aeromonas schubertii</name>
    <dbReference type="NCBI Taxonomy" id="652"/>
    <lineage>
        <taxon>Bacteria</taxon>
        <taxon>Pseudomonadati</taxon>
        <taxon>Pseudomonadota</taxon>
        <taxon>Gammaproteobacteria</taxon>
        <taxon>Aeromonadales</taxon>
        <taxon>Aeromonadaceae</taxon>
        <taxon>Aeromonas</taxon>
    </lineage>
</organism>
<dbReference type="AlphaFoldDB" id="A0A0S2SEH3"/>
<dbReference type="InterPro" id="IPR005768">
    <property type="entry name" value="Lys_Arg_Orn-bd"/>
</dbReference>
<comment type="similarity">
    <text evidence="2 6">Belongs to the bacterial solute-binding protein 3 family.</text>
</comment>
<evidence type="ECO:0000256" key="2">
    <source>
        <dbReference type="ARBA" id="ARBA00010333"/>
    </source>
</evidence>
<gene>
    <name evidence="10" type="primary">artJ</name>
    <name evidence="10" type="ORF">WL1483_664</name>
</gene>
<evidence type="ECO:0000256" key="5">
    <source>
        <dbReference type="ARBA" id="ARBA00022764"/>
    </source>
</evidence>
<keyword evidence="3" id="KW-0813">Transport</keyword>
<dbReference type="SUPFAM" id="SSF53850">
    <property type="entry name" value="Periplasmic binding protein-like II"/>
    <property type="match status" value="1"/>
</dbReference>
<dbReference type="GO" id="GO:0016020">
    <property type="term" value="C:membrane"/>
    <property type="evidence" value="ECO:0007669"/>
    <property type="project" value="InterPro"/>
</dbReference>
<keyword evidence="5" id="KW-0574">Periplasm</keyword>
<dbReference type="NCBIfam" id="TIGR01096">
    <property type="entry name" value="3A0103s03R"/>
    <property type="match status" value="1"/>
</dbReference>
<comment type="subcellular location">
    <subcellularLocation>
        <location evidence="1">Periplasm</location>
    </subcellularLocation>
</comment>
<sequence length="259" mass="28771">MMMKKMIVAAAIMAAMGSTGVMAKEWKEVRIGVEGAYPPFSWTEPSGEVKGFDIDIANALCEEMKVKCTLVKQDWDGIIPALLSRKFDAIIATMDITEERKKKVDFTQKYQHIPARFAAKKGSELTLDKAFMSGKTVAVQRATSMDTYITDNFPEATIKRYGTADEAYLDLKSGRVDYVLADSAAITDGLFKKDGGDAYEFIGPKLTDPKWFGEGAGIAVRKADKDLKEKFNQAILALRANGKYKAINDKYFDFDVYGE</sequence>
<dbReference type="PANTHER" id="PTHR35936:SF17">
    <property type="entry name" value="ARGININE-BINDING EXTRACELLULAR PROTEIN ARTP"/>
    <property type="match status" value="1"/>
</dbReference>